<keyword evidence="3" id="KW-1185">Reference proteome</keyword>
<evidence type="ECO:0000313" key="2">
    <source>
        <dbReference type="EMBL" id="EGZ08794.1"/>
    </source>
</evidence>
<sequence length="422" mass="48863">MAPWDEKTRVVQLRMRLTGSLKDWCTQLRDDVRSDWKKLSHVFKKEWCRTLNSKAERYYSMEMKDSDTPRMFFYRLNHTAKKAGIPYLRPTVDREAHIRRFIKALTDSRLRTTLQGQRFDTLDELEKTLKRIEALLQDESYEQKRRPAQGLQFGRFKPPQCQAEGRAFKAEGVEVDPSLGRHAHFQDDYDLKYEADSEEDVDRSAERTMSPPVPAPAPAAASSAQAEPSRSTSLTDEEIFRVAERLAWKPNAQRYDRGGEQHPEQKCDECGSRNHPTDKCWSRLICGRCHDEGHPTQFCRRQSCSKCGEYHRRGLCDMWSALKAVREAIRTGGSVEGLAPEVIQALLDSPELREKSLNHLARWLGDQCVTSLDPKRSVPLHMWAQPFHVGAEITPNVQFLIMKLVFTLSILTATRWTRRMKW</sequence>
<reference evidence="2 3" key="1">
    <citation type="journal article" date="2006" name="Science">
        <title>Phytophthora genome sequences uncover evolutionary origins and mechanisms of pathogenesis.</title>
        <authorList>
            <person name="Tyler B.M."/>
            <person name="Tripathy S."/>
            <person name="Zhang X."/>
            <person name="Dehal P."/>
            <person name="Jiang R.H."/>
            <person name="Aerts A."/>
            <person name="Arredondo F.D."/>
            <person name="Baxter L."/>
            <person name="Bensasson D."/>
            <person name="Beynon J.L."/>
            <person name="Chapman J."/>
            <person name="Damasceno C.M."/>
            <person name="Dorrance A.E."/>
            <person name="Dou D."/>
            <person name="Dickerman A.W."/>
            <person name="Dubchak I.L."/>
            <person name="Garbelotto M."/>
            <person name="Gijzen M."/>
            <person name="Gordon S.G."/>
            <person name="Govers F."/>
            <person name="Grunwald N.J."/>
            <person name="Huang W."/>
            <person name="Ivors K.L."/>
            <person name="Jones R.W."/>
            <person name="Kamoun S."/>
            <person name="Krampis K."/>
            <person name="Lamour K.H."/>
            <person name="Lee M.K."/>
            <person name="McDonald W.H."/>
            <person name="Medina M."/>
            <person name="Meijer H.J."/>
            <person name="Nordberg E.K."/>
            <person name="Maclean D.J."/>
            <person name="Ospina-Giraldo M.D."/>
            <person name="Morris P.F."/>
            <person name="Phuntumart V."/>
            <person name="Putnam N.H."/>
            <person name="Rash S."/>
            <person name="Rose J.K."/>
            <person name="Sakihama Y."/>
            <person name="Salamov A.A."/>
            <person name="Savidor A."/>
            <person name="Scheuring C.F."/>
            <person name="Smith B.M."/>
            <person name="Sobral B.W."/>
            <person name="Terry A."/>
            <person name="Torto-Alalibo T.A."/>
            <person name="Win J."/>
            <person name="Xu Z."/>
            <person name="Zhang H."/>
            <person name="Grigoriev I.V."/>
            <person name="Rokhsar D.S."/>
            <person name="Boore J.L."/>
        </authorList>
    </citation>
    <scope>NUCLEOTIDE SEQUENCE [LARGE SCALE GENOMIC DNA]</scope>
    <source>
        <strain evidence="2 3">P6497</strain>
    </source>
</reference>
<gene>
    <name evidence="2" type="ORF">PHYSODRAFT_524994</name>
</gene>
<evidence type="ECO:0008006" key="4">
    <source>
        <dbReference type="Google" id="ProtNLM"/>
    </source>
</evidence>
<dbReference type="GeneID" id="20660829"/>
<feature type="region of interest" description="Disordered" evidence="1">
    <location>
        <begin position="192"/>
        <end position="235"/>
    </location>
</feature>
<dbReference type="InParanoid" id="G5A639"/>
<accession>G5A639</accession>
<evidence type="ECO:0000313" key="3">
    <source>
        <dbReference type="Proteomes" id="UP000002640"/>
    </source>
</evidence>
<feature type="compositionally biased region" description="Low complexity" evidence="1">
    <location>
        <begin position="218"/>
        <end position="231"/>
    </location>
</feature>
<dbReference type="AlphaFoldDB" id="G5A639"/>
<proteinExistence type="predicted"/>
<protein>
    <recommendedName>
        <fullName evidence="4">Retrotransposon gag domain-containing protein</fullName>
    </recommendedName>
</protein>
<dbReference type="EMBL" id="JH159160">
    <property type="protein sequence ID" value="EGZ08794.1"/>
    <property type="molecule type" value="Genomic_DNA"/>
</dbReference>
<name>G5A639_PHYSP</name>
<dbReference type="Proteomes" id="UP000002640">
    <property type="component" value="Unassembled WGS sequence"/>
</dbReference>
<evidence type="ECO:0000256" key="1">
    <source>
        <dbReference type="SAM" id="MobiDB-lite"/>
    </source>
</evidence>
<dbReference type="RefSeq" id="XP_009535427.1">
    <property type="nucleotide sequence ID" value="XM_009537132.1"/>
</dbReference>
<dbReference type="KEGG" id="psoj:PHYSODRAFT_524994"/>
<organism evidence="2 3">
    <name type="scientific">Phytophthora sojae (strain P6497)</name>
    <name type="common">Soybean stem and root rot agent</name>
    <name type="synonym">Phytophthora megasperma f. sp. glycines</name>
    <dbReference type="NCBI Taxonomy" id="1094619"/>
    <lineage>
        <taxon>Eukaryota</taxon>
        <taxon>Sar</taxon>
        <taxon>Stramenopiles</taxon>
        <taxon>Oomycota</taxon>
        <taxon>Peronosporomycetes</taxon>
        <taxon>Peronosporales</taxon>
        <taxon>Peronosporaceae</taxon>
        <taxon>Phytophthora</taxon>
    </lineage>
</organism>